<sequence length="68" mass="7354">MVIEDTHVAVAYKPLRNRLRETKQTGRYTSPHGTKGDLGARRSVSSHSLGCYPYATPGLGVQITPSLG</sequence>
<proteinExistence type="predicted"/>
<gene>
    <name evidence="2" type="ORF">SKAU_G00359310</name>
</gene>
<keyword evidence="3" id="KW-1185">Reference proteome</keyword>
<dbReference type="Proteomes" id="UP001152622">
    <property type="component" value="Chromosome 17"/>
</dbReference>
<accession>A0A9Q1EI16</accession>
<evidence type="ECO:0000256" key="1">
    <source>
        <dbReference type="SAM" id="MobiDB-lite"/>
    </source>
</evidence>
<evidence type="ECO:0000313" key="2">
    <source>
        <dbReference type="EMBL" id="KAJ8339145.1"/>
    </source>
</evidence>
<feature type="region of interest" description="Disordered" evidence="1">
    <location>
        <begin position="16"/>
        <end position="42"/>
    </location>
</feature>
<organism evidence="2 3">
    <name type="scientific">Synaphobranchus kaupii</name>
    <name type="common">Kaup's arrowtooth eel</name>
    <dbReference type="NCBI Taxonomy" id="118154"/>
    <lineage>
        <taxon>Eukaryota</taxon>
        <taxon>Metazoa</taxon>
        <taxon>Chordata</taxon>
        <taxon>Craniata</taxon>
        <taxon>Vertebrata</taxon>
        <taxon>Euteleostomi</taxon>
        <taxon>Actinopterygii</taxon>
        <taxon>Neopterygii</taxon>
        <taxon>Teleostei</taxon>
        <taxon>Anguilliformes</taxon>
        <taxon>Synaphobranchidae</taxon>
        <taxon>Synaphobranchus</taxon>
    </lineage>
</organism>
<dbReference type="EMBL" id="JAINUF010000017">
    <property type="protein sequence ID" value="KAJ8339145.1"/>
    <property type="molecule type" value="Genomic_DNA"/>
</dbReference>
<protein>
    <submittedName>
        <fullName evidence="2">Uncharacterized protein</fullName>
    </submittedName>
</protein>
<evidence type="ECO:0000313" key="3">
    <source>
        <dbReference type="Proteomes" id="UP001152622"/>
    </source>
</evidence>
<name>A0A9Q1EI16_SYNKA</name>
<dbReference type="AlphaFoldDB" id="A0A9Q1EI16"/>
<comment type="caution">
    <text evidence="2">The sequence shown here is derived from an EMBL/GenBank/DDBJ whole genome shotgun (WGS) entry which is preliminary data.</text>
</comment>
<reference evidence="2" key="1">
    <citation type="journal article" date="2023" name="Science">
        <title>Genome structures resolve the early diversification of teleost fishes.</title>
        <authorList>
            <person name="Parey E."/>
            <person name="Louis A."/>
            <person name="Montfort J."/>
            <person name="Bouchez O."/>
            <person name="Roques C."/>
            <person name="Iampietro C."/>
            <person name="Lluch J."/>
            <person name="Castinel A."/>
            <person name="Donnadieu C."/>
            <person name="Desvignes T."/>
            <person name="Floi Bucao C."/>
            <person name="Jouanno E."/>
            <person name="Wen M."/>
            <person name="Mejri S."/>
            <person name="Dirks R."/>
            <person name="Jansen H."/>
            <person name="Henkel C."/>
            <person name="Chen W.J."/>
            <person name="Zahm M."/>
            <person name="Cabau C."/>
            <person name="Klopp C."/>
            <person name="Thompson A.W."/>
            <person name="Robinson-Rechavi M."/>
            <person name="Braasch I."/>
            <person name="Lecointre G."/>
            <person name="Bobe J."/>
            <person name="Postlethwait J.H."/>
            <person name="Berthelot C."/>
            <person name="Roest Crollius H."/>
            <person name="Guiguen Y."/>
        </authorList>
    </citation>
    <scope>NUCLEOTIDE SEQUENCE</scope>
    <source>
        <strain evidence="2">WJC10195</strain>
    </source>
</reference>